<evidence type="ECO:0000256" key="1">
    <source>
        <dbReference type="ARBA" id="ARBA00023015"/>
    </source>
</evidence>
<evidence type="ECO:0000313" key="7">
    <source>
        <dbReference type="EMBL" id="AUX80640.1"/>
    </source>
</evidence>
<dbReference type="EMBL" id="CP024310">
    <property type="protein sequence ID" value="AUX80640.1"/>
    <property type="molecule type" value="Genomic_DNA"/>
</dbReference>
<dbReference type="PROSITE" id="PS51063">
    <property type="entry name" value="HTH_CRP_2"/>
    <property type="match status" value="1"/>
</dbReference>
<dbReference type="CDD" id="cd00092">
    <property type="entry name" value="HTH_CRP"/>
    <property type="match status" value="1"/>
</dbReference>
<dbReference type="PRINTS" id="PR00034">
    <property type="entry name" value="HTHCRP"/>
</dbReference>
<keyword evidence="7" id="KW-0614">Plasmid</keyword>
<dbReference type="PROSITE" id="PS50042">
    <property type="entry name" value="CNMP_BINDING_3"/>
    <property type="match status" value="1"/>
</dbReference>
<dbReference type="GO" id="GO:0003677">
    <property type="term" value="F:DNA binding"/>
    <property type="evidence" value="ECO:0007669"/>
    <property type="project" value="UniProtKB-KW"/>
</dbReference>
<gene>
    <name evidence="7" type="primary">fixK-2</name>
    <name evidence="7" type="ORF">NXT3_PC01493</name>
</gene>
<dbReference type="Gene3D" id="1.10.10.10">
    <property type="entry name" value="Winged helix-like DNA-binding domain superfamily/Winged helix DNA-binding domain"/>
    <property type="match status" value="1"/>
</dbReference>
<proteinExistence type="predicted"/>
<sequence>MHSPVLAPSGRQISGVAVRLRDQGEVESRPLSSFLDGESIYSSGETAGQAYRVEYGAVRVYRVLANGRRQILAFYFGGSWFGLQNECRHRSTAEAIGSTGVKSINLQKNPHVWQGLLPAVLENFLSSQEHQLVIGRQSAVERVAAFLLEMSQRSGPSHRFELFMPRVDIADYLGLTIETVSRSLTKLKNKGIIKLHGARGIEIVEYGMLERLCL</sequence>
<feature type="domain" description="HTH crp-type" evidence="6">
    <location>
        <begin position="137"/>
        <end position="207"/>
    </location>
</feature>
<organism evidence="7 8">
    <name type="scientific">Rhizobium fredii</name>
    <name type="common">Sinorhizobium fredii</name>
    <dbReference type="NCBI Taxonomy" id="380"/>
    <lineage>
        <taxon>Bacteria</taxon>
        <taxon>Pseudomonadati</taxon>
        <taxon>Pseudomonadota</taxon>
        <taxon>Alphaproteobacteria</taxon>
        <taxon>Hyphomicrobiales</taxon>
        <taxon>Rhizobiaceae</taxon>
        <taxon>Sinorhizobium/Ensifer group</taxon>
        <taxon>Sinorhizobium</taxon>
    </lineage>
</organism>
<dbReference type="Pfam" id="PF00027">
    <property type="entry name" value="cNMP_binding"/>
    <property type="match status" value="1"/>
</dbReference>
<dbReference type="InterPro" id="IPR012318">
    <property type="entry name" value="HTH_CRP"/>
</dbReference>
<evidence type="ECO:0000256" key="2">
    <source>
        <dbReference type="ARBA" id="ARBA00023125"/>
    </source>
</evidence>
<dbReference type="RefSeq" id="WP_037421146.1">
    <property type="nucleotide sequence ID" value="NZ_CP024310.1"/>
</dbReference>
<dbReference type="InterPro" id="IPR014710">
    <property type="entry name" value="RmlC-like_jellyroll"/>
</dbReference>
<dbReference type="InterPro" id="IPR036390">
    <property type="entry name" value="WH_DNA-bd_sf"/>
</dbReference>
<geneLocation type="plasmid" evidence="8">
    <name>psfrenxt3c</name>
</geneLocation>
<dbReference type="InterPro" id="IPR000595">
    <property type="entry name" value="cNMP-bd_dom"/>
</dbReference>
<dbReference type="FunFam" id="1.10.10.10:FF:000028">
    <property type="entry name" value="Fumarate/nitrate reduction transcriptional regulator Fnr"/>
    <property type="match status" value="1"/>
</dbReference>
<keyword evidence="2" id="KW-0238">DNA-binding</keyword>
<dbReference type="CDD" id="cd00038">
    <property type="entry name" value="CAP_ED"/>
    <property type="match status" value="1"/>
</dbReference>
<evidence type="ECO:0000256" key="4">
    <source>
        <dbReference type="ARBA" id="ARBA00023231"/>
    </source>
</evidence>
<evidence type="ECO:0000313" key="8">
    <source>
        <dbReference type="Proteomes" id="UP000239340"/>
    </source>
</evidence>
<dbReference type="SMART" id="SM00419">
    <property type="entry name" value="HTH_CRP"/>
    <property type="match status" value="1"/>
</dbReference>
<accession>A0A2L0HGK5</accession>
<evidence type="ECO:0000259" key="6">
    <source>
        <dbReference type="PROSITE" id="PS51063"/>
    </source>
</evidence>
<name>A0A2L0HGK5_RHIFR</name>
<keyword evidence="1" id="KW-0805">Transcription regulation</keyword>
<dbReference type="Gene3D" id="2.60.120.10">
    <property type="entry name" value="Jelly Rolls"/>
    <property type="match status" value="1"/>
</dbReference>
<evidence type="ECO:0000256" key="3">
    <source>
        <dbReference type="ARBA" id="ARBA00023163"/>
    </source>
</evidence>
<evidence type="ECO:0000259" key="5">
    <source>
        <dbReference type="PROSITE" id="PS50042"/>
    </source>
</evidence>
<dbReference type="GO" id="GO:0006355">
    <property type="term" value="P:regulation of DNA-templated transcription"/>
    <property type="evidence" value="ECO:0007669"/>
    <property type="project" value="InterPro"/>
</dbReference>
<dbReference type="Pfam" id="PF13545">
    <property type="entry name" value="HTH_Crp_2"/>
    <property type="match status" value="1"/>
</dbReference>
<keyword evidence="4" id="KW-0535">Nitrogen fixation</keyword>
<dbReference type="SUPFAM" id="SSF51206">
    <property type="entry name" value="cAMP-binding domain-like"/>
    <property type="match status" value="1"/>
</dbReference>
<dbReference type="InterPro" id="IPR018490">
    <property type="entry name" value="cNMP-bd_dom_sf"/>
</dbReference>
<dbReference type="Proteomes" id="UP000239340">
    <property type="component" value="Plasmid pSfreNXT3c"/>
</dbReference>
<protein>
    <submittedName>
        <fullName evidence="7">Nitrogen fixation transcriptional regulator FixK 2</fullName>
    </submittedName>
</protein>
<keyword evidence="3" id="KW-0804">Transcription</keyword>
<dbReference type="AlphaFoldDB" id="A0A2L0HGK5"/>
<dbReference type="SUPFAM" id="SSF46785">
    <property type="entry name" value="Winged helix' DNA-binding domain"/>
    <property type="match status" value="1"/>
</dbReference>
<reference evidence="7 8" key="1">
    <citation type="submission" date="2017-10" db="EMBL/GenBank/DDBJ databases">
        <title>Analysis of the genome sequences of Rhizobium populations associated to common bean (phaseolus vulgaris).</title>
        <authorList>
            <person name="Bustos P."/>
            <person name="Santamaria R.I."/>
            <person name="Miranda-Sanchez F."/>
            <person name="Perez-Carrascal O."/>
            <person name="Juarez S."/>
            <person name="Lozano L."/>
            <person name="Martinez-Flores I."/>
            <person name="Vinuesa P."/>
            <person name="Martinez-Romero E."/>
            <person name="Cevallos M.A."/>
            <person name="Romero D."/>
            <person name="Davila G."/>
            <person name="Gonzalez V."/>
        </authorList>
    </citation>
    <scope>NUCLEOTIDE SEQUENCE [LARGE SCALE GENOMIC DNA]</scope>
    <source>
        <strain evidence="7 8">NXT3</strain>
        <plasmid evidence="8">Plasmid psfrenxt3c</plasmid>
    </source>
</reference>
<dbReference type="InterPro" id="IPR036388">
    <property type="entry name" value="WH-like_DNA-bd_sf"/>
</dbReference>
<feature type="domain" description="Cyclic nucleotide-binding" evidence="5">
    <location>
        <begin position="34"/>
        <end position="82"/>
    </location>
</feature>